<dbReference type="AlphaFoldDB" id="F0X9H7"/>
<gene>
    <name evidence="1" type="ORF">CMQ_3521</name>
</gene>
<reference evidence="1 2" key="1">
    <citation type="journal article" date="2011" name="Proc. Natl. Acad. Sci. U.S.A.">
        <title>Genome and transcriptome analyses of the mountain pine beetle-fungal symbiont Grosmannia clavigera, a lodgepole pine pathogen.</title>
        <authorList>
            <person name="DiGuistini S."/>
            <person name="Wang Y."/>
            <person name="Liao N.Y."/>
            <person name="Taylor G."/>
            <person name="Tanguay P."/>
            <person name="Feau N."/>
            <person name="Henrissat B."/>
            <person name="Chan S.K."/>
            <person name="Hesse-Orce U."/>
            <person name="Alamouti S.M."/>
            <person name="Tsui C.K.M."/>
            <person name="Docking R.T."/>
            <person name="Levasseur A."/>
            <person name="Haridas S."/>
            <person name="Robertson G."/>
            <person name="Birol I."/>
            <person name="Holt R.A."/>
            <person name="Marra M.A."/>
            <person name="Hamelin R.C."/>
            <person name="Hirst M."/>
            <person name="Jones S.J.M."/>
            <person name="Bohlmann J."/>
            <person name="Breuil C."/>
        </authorList>
    </citation>
    <scope>NUCLEOTIDE SEQUENCE [LARGE SCALE GENOMIC DNA]</scope>
    <source>
        <strain evidence="2">kw1407 / UAMH 11150</strain>
    </source>
</reference>
<dbReference type="RefSeq" id="XP_014174934.1">
    <property type="nucleotide sequence ID" value="XM_014319459.1"/>
</dbReference>
<evidence type="ECO:0000313" key="1">
    <source>
        <dbReference type="EMBL" id="EFX05452.1"/>
    </source>
</evidence>
<keyword evidence="2" id="KW-1185">Reference proteome</keyword>
<dbReference type="EMBL" id="GL629735">
    <property type="protein sequence ID" value="EFX05452.1"/>
    <property type="molecule type" value="Genomic_DNA"/>
</dbReference>
<protein>
    <submittedName>
        <fullName evidence="1">Uncharacterized protein</fullName>
    </submittedName>
</protein>
<organism evidence="2">
    <name type="scientific">Grosmannia clavigera (strain kw1407 / UAMH 11150)</name>
    <name type="common">Blue stain fungus</name>
    <name type="synonym">Graphiocladiella clavigera</name>
    <dbReference type="NCBI Taxonomy" id="655863"/>
    <lineage>
        <taxon>Eukaryota</taxon>
        <taxon>Fungi</taxon>
        <taxon>Dikarya</taxon>
        <taxon>Ascomycota</taxon>
        <taxon>Pezizomycotina</taxon>
        <taxon>Sordariomycetes</taxon>
        <taxon>Sordariomycetidae</taxon>
        <taxon>Ophiostomatales</taxon>
        <taxon>Ophiostomataceae</taxon>
        <taxon>Leptographium</taxon>
    </lineage>
</organism>
<evidence type="ECO:0000313" key="2">
    <source>
        <dbReference type="Proteomes" id="UP000007796"/>
    </source>
</evidence>
<dbReference type="Proteomes" id="UP000007796">
    <property type="component" value="Unassembled WGS sequence"/>
</dbReference>
<name>F0X9H7_GROCL</name>
<accession>F0X9H7</accession>
<dbReference type="InParanoid" id="F0X9H7"/>
<dbReference type="GeneID" id="25976631"/>
<dbReference type="HOGENOM" id="CLU_2812611_0_0_1"/>
<sequence>MPDMLPFIFPVMADSSGQLGSWLSGLFALIYFPQSPSFVVRAISGMFTADCDNEHGRLDRPASALPP</sequence>
<proteinExistence type="predicted"/>